<dbReference type="InterPro" id="IPR003034">
    <property type="entry name" value="SAP_dom"/>
</dbReference>
<feature type="region of interest" description="Disordered" evidence="1">
    <location>
        <begin position="116"/>
        <end position="422"/>
    </location>
</feature>
<feature type="compositionally biased region" description="Polar residues" evidence="1">
    <location>
        <begin position="365"/>
        <end position="389"/>
    </location>
</feature>
<dbReference type="InterPro" id="IPR036361">
    <property type="entry name" value="SAP_dom_sf"/>
</dbReference>
<feature type="region of interest" description="Disordered" evidence="1">
    <location>
        <begin position="605"/>
        <end position="629"/>
    </location>
</feature>
<dbReference type="Pfam" id="PF02037">
    <property type="entry name" value="SAP"/>
    <property type="match status" value="1"/>
</dbReference>
<dbReference type="PANTHER" id="PTHR47031:SF3">
    <property type="entry name" value="SAP DOMAIN-CONTAINING PROTEIN"/>
    <property type="match status" value="1"/>
</dbReference>
<dbReference type="InterPro" id="IPR034257">
    <property type="entry name" value="Acinus_RRM"/>
</dbReference>
<feature type="region of interest" description="Disordered" evidence="1">
    <location>
        <begin position="692"/>
        <end position="737"/>
    </location>
</feature>
<dbReference type="Gene3D" id="1.10.720.30">
    <property type="entry name" value="SAP domain"/>
    <property type="match status" value="1"/>
</dbReference>
<feature type="compositionally biased region" description="Basic and acidic residues" evidence="1">
    <location>
        <begin position="725"/>
        <end position="737"/>
    </location>
</feature>
<protein>
    <submittedName>
        <fullName evidence="3">SAP domain-containing protein</fullName>
    </submittedName>
</protein>
<dbReference type="InterPro" id="IPR032552">
    <property type="entry name" value="RSB_motif"/>
</dbReference>
<dbReference type="CDD" id="cd12432">
    <property type="entry name" value="RRM_ACINU"/>
    <property type="match status" value="1"/>
</dbReference>
<organism evidence="3">
    <name type="scientific">Cladonia uncialis subsp. uncialis</name>
    <dbReference type="NCBI Taxonomy" id="180999"/>
    <lineage>
        <taxon>Eukaryota</taxon>
        <taxon>Fungi</taxon>
        <taxon>Dikarya</taxon>
        <taxon>Ascomycota</taxon>
        <taxon>Pezizomycotina</taxon>
        <taxon>Lecanoromycetes</taxon>
        <taxon>OSLEUM clade</taxon>
        <taxon>Lecanoromycetidae</taxon>
        <taxon>Lecanorales</taxon>
        <taxon>Lecanorineae</taxon>
        <taxon>Cladoniaceae</taxon>
        <taxon>Cladonia</taxon>
    </lineage>
</organism>
<dbReference type="SUPFAM" id="SSF68906">
    <property type="entry name" value="SAP domain"/>
    <property type="match status" value="1"/>
</dbReference>
<dbReference type="PROSITE" id="PS50800">
    <property type="entry name" value="SAP"/>
    <property type="match status" value="1"/>
</dbReference>
<name>A0A2K9YDA4_CLAUC</name>
<feature type="compositionally biased region" description="Polar residues" evidence="1">
    <location>
        <begin position="260"/>
        <end position="285"/>
    </location>
</feature>
<feature type="compositionally biased region" description="Gly residues" evidence="1">
    <location>
        <begin position="700"/>
        <end position="724"/>
    </location>
</feature>
<dbReference type="SMART" id="SM00513">
    <property type="entry name" value="SAP"/>
    <property type="match status" value="1"/>
</dbReference>
<sequence>MLTIINVFEVLRCRSWSHDATNRQQPFLPPLFRQGLSHLTASVIFSTPEPQRDKPSTTQGLYAQLRLGSYSLTIMTDYEKLTVVKLREELVNRGLPKTGLKAALIQRLVEADTHVGGGELADGKPAPEQPLQEVQEDEQEAKEVTAPPQTEVEAQEDKNAERSEDALQHAQAEVAVYKDSGENEEEITVAGLAEGAQQELSTEGQAENAGLQEQKSLDLGSEAATAQGITDQQDTQGEVLPGNVTRSAGSIEPDPGLQLPTPNLTQPEQSQVPDSLPTISTQASISGEEILEDSRKRKRRSQSPPPSSTDTQKRVKTKNARPHVTLPEDQSMPDAEQEENPELGSAQTTEDRANGHSGSEKESQLGETGPSSTIDQVNAENPTSPNGATQFGEGRDSEKSGTTPRPAKSAESPTKLSPSDTRFKSLFNVPSKIDSSILQPSYGDIEDRVASPALHPATTALYIRELMRPLKPETVKDYLTTLATPPDAPVESSIITEFFLDSIRTHCLVGFTNIAAASRVRSGLHDRIWPNERDRRPLFVDFVPEEKLQKWIDVEQNASSGRGQPLKRWEVIYEDEDGEIKAYLQEVGSGSGGLRVAKPAQVEAGQGIQGAPLGPRVRESERAATQPRADNAKGFQALDDIFQSTTAKPKIYYQPVPISVAERRLNKLAALRGGGRSNEMKRYSFEDDIIVDKGPEFGNRGRGGYGSRGGFSGSYRGRGGNYRGDGYRGGESWRDRR</sequence>
<proteinExistence type="predicted"/>
<feature type="domain" description="SAP" evidence="2">
    <location>
        <begin position="78"/>
        <end position="112"/>
    </location>
</feature>
<feature type="compositionally biased region" description="Basic and acidic residues" evidence="1">
    <location>
        <begin position="349"/>
        <end position="364"/>
    </location>
</feature>
<feature type="compositionally biased region" description="Polar residues" evidence="1">
    <location>
        <begin position="227"/>
        <end position="236"/>
    </location>
</feature>
<feature type="compositionally biased region" description="Polar residues" evidence="1">
    <location>
        <begin position="411"/>
        <end position="420"/>
    </location>
</feature>
<dbReference type="Pfam" id="PF16294">
    <property type="entry name" value="RSB_motif"/>
    <property type="match status" value="1"/>
</dbReference>
<accession>A0A2K9YDA4</accession>
<evidence type="ECO:0000259" key="2">
    <source>
        <dbReference type="PROSITE" id="PS50800"/>
    </source>
</evidence>
<feature type="compositionally biased region" description="Basic and acidic residues" evidence="1">
    <location>
        <begin position="155"/>
        <end position="167"/>
    </location>
</feature>
<evidence type="ECO:0000313" key="3">
    <source>
        <dbReference type="EMBL" id="AUW30800.1"/>
    </source>
</evidence>
<evidence type="ECO:0000256" key="1">
    <source>
        <dbReference type="SAM" id="MobiDB-lite"/>
    </source>
</evidence>
<dbReference type="EMBL" id="MG777473">
    <property type="protein sequence ID" value="AUW30800.1"/>
    <property type="molecule type" value="Genomic_DNA"/>
</dbReference>
<dbReference type="PANTHER" id="PTHR47031">
    <property type="entry name" value="SAP DNA-BINDING DOMAIN-CONTAINING PROTEIN"/>
    <property type="match status" value="1"/>
</dbReference>
<reference evidence="3" key="1">
    <citation type="submission" date="2017-12" db="EMBL/GenBank/DDBJ databases">
        <title>Genome Sequencing Reveals a Rich Biosynthetic Potential.</title>
        <authorList>
            <person name="Bertrand R.L."/>
            <person name="Abdel-Hameed M.E."/>
            <person name="Sorensen J.L."/>
        </authorList>
    </citation>
    <scope>NUCLEOTIDE SEQUENCE</scope>
</reference>
<dbReference type="AlphaFoldDB" id="A0A2K9YDA4"/>